<organism evidence="7 8">
    <name type="scientific">Oryzomonas rubra</name>
    <dbReference type="NCBI Taxonomy" id="2509454"/>
    <lineage>
        <taxon>Bacteria</taxon>
        <taxon>Pseudomonadati</taxon>
        <taxon>Thermodesulfobacteriota</taxon>
        <taxon>Desulfuromonadia</taxon>
        <taxon>Geobacterales</taxon>
        <taxon>Geobacteraceae</taxon>
        <taxon>Oryzomonas</taxon>
    </lineage>
</organism>
<dbReference type="PANTHER" id="PTHR30201:SF2">
    <property type="entry name" value="2-(5''-TRIPHOSPHORIBOSYL)-3'-DEPHOSPHOCOENZYME-A SYNTHASE"/>
    <property type="match status" value="1"/>
</dbReference>
<evidence type="ECO:0000256" key="5">
    <source>
        <dbReference type="ARBA" id="ARBA00022840"/>
    </source>
</evidence>
<dbReference type="GO" id="GO:0046917">
    <property type="term" value="F:triphosphoribosyl-dephospho-CoA synthase activity"/>
    <property type="evidence" value="ECO:0007669"/>
    <property type="project" value="UniProtKB-EC"/>
</dbReference>
<dbReference type="AlphaFoldDB" id="A0A5A9XGN7"/>
<evidence type="ECO:0000256" key="4">
    <source>
        <dbReference type="ARBA" id="ARBA00022741"/>
    </source>
</evidence>
<dbReference type="GO" id="GO:0005524">
    <property type="term" value="F:ATP binding"/>
    <property type="evidence" value="ECO:0007669"/>
    <property type="project" value="UniProtKB-KW"/>
</dbReference>
<keyword evidence="5" id="KW-0067">ATP-binding</keyword>
<evidence type="ECO:0000256" key="3">
    <source>
        <dbReference type="ARBA" id="ARBA00022679"/>
    </source>
</evidence>
<keyword evidence="6" id="KW-0472">Membrane</keyword>
<dbReference type="Proteomes" id="UP000324298">
    <property type="component" value="Unassembled WGS sequence"/>
</dbReference>
<proteinExistence type="predicted"/>
<dbReference type="PANTHER" id="PTHR30201">
    <property type="entry name" value="TRIPHOSPHORIBOSYL-DEPHOSPHO-COA SYNTHASE"/>
    <property type="match status" value="1"/>
</dbReference>
<comment type="caution">
    <text evidence="7">The sequence shown here is derived from an EMBL/GenBank/DDBJ whole genome shotgun (WGS) entry which is preliminary data.</text>
</comment>
<evidence type="ECO:0000256" key="2">
    <source>
        <dbReference type="ARBA" id="ARBA00012074"/>
    </source>
</evidence>
<dbReference type="OrthoDB" id="114886at2"/>
<feature type="transmembrane region" description="Helical" evidence="6">
    <location>
        <begin position="249"/>
        <end position="274"/>
    </location>
</feature>
<comment type="catalytic activity">
    <reaction evidence="1">
        <text>3'-dephospho-CoA + ATP = 2'-(5''-triphospho-alpha-D-ribosyl)-3'-dephospho-CoA + adenine</text>
        <dbReference type="Rhea" id="RHEA:15117"/>
        <dbReference type="ChEBI" id="CHEBI:16708"/>
        <dbReference type="ChEBI" id="CHEBI:30616"/>
        <dbReference type="ChEBI" id="CHEBI:57328"/>
        <dbReference type="ChEBI" id="CHEBI:61378"/>
        <dbReference type="EC" id="2.4.2.52"/>
    </reaction>
</comment>
<sequence>MNSSRTSDIELLAMFLVKGVAMELYLTPKPGLVDLNDCGSHHDLSLATMERSIHIIADYLDQLCRSLAAGEEFARQAAIGRRAEQAMLASLGTNTHKGYLFLSGLLLVTAWHAPSADEQSFRKQVAALAGEFFAAQGEQATHGQQQRALHGAGGIVREAMNGLPALFDEAVPAYLAALEIHGHPKIASFAMLGRLMQTVDDTTTLHRCGSMGLSRIRRDGRQIERLIAMGEDCEPFLQSLNMEYIRMNLTMGGVADMLGLSYCYLLACGCLLGFPERHTPFERKNGHGNPSEGFSGAA</sequence>
<reference evidence="7 8" key="1">
    <citation type="submission" date="2019-04" db="EMBL/GenBank/DDBJ databases">
        <title>Geobacter ruber sp. nov., ferric-reducing bacteria isolated from paddy soil.</title>
        <authorList>
            <person name="Xu Z."/>
            <person name="Masuda Y."/>
            <person name="Itoh H."/>
            <person name="Senoo K."/>
        </authorList>
    </citation>
    <scope>NUCLEOTIDE SEQUENCE [LARGE SCALE GENOMIC DNA]</scope>
    <source>
        <strain evidence="7 8">Red88</strain>
    </source>
</reference>
<evidence type="ECO:0000256" key="6">
    <source>
        <dbReference type="SAM" id="Phobius"/>
    </source>
</evidence>
<accession>A0A5A9XGN7</accession>
<keyword evidence="6" id="KW-0812">Transmembrane</keyword>
<evidence type="ECO:0000256" key="1">
    <source>
        <dbReference type="ARBA" id="ARBA00001210"/>
    </source>
</evidence>
<keyword evidence="8" id="KW-1185">Reference proteome</keyword>
<protein>
    <recommendedName>
        <fullName evidence="2">triphosphoribosyl-dephospho-CoA synthase</fullName>
        <ecNumber evidence="2">2.4.2.52</ecNumber>
    </recommendedName>
</protein>
<gene>
    <name evidence="7" type="ORF">ET418_08375</name>
</gene>
<evidence type="ECO:0000313" key="7">
    <source>
        <dbReference type="EMBL" id="KAA0892206.1"/>
    </source>
</evidence>
<evidence type="ECO:0000313" key="8">
    <source>
        <dbReference type="Proteomes" id="UP000324298"/>
    </source>
</evidence>
<name>A0A5A9XGN7_9BACT</name>
<keyword evidence="4" id="KW-0547">Nucleotide-binding</keyword>
<dbReference type="Pfam" id="PF01874">
    <property type="entry name" value="CitG"/>
    <property type="match status" value="1"/>
</dbReference>
<dbReference type="InterPro" id="IPR002736">
    <property type="entry name" value="CitG"/>
</dbReference>
<dbReference type="RefSeq" id="WP_149307143.1">
    <property type="nucleotide sequence ID" value="NZ_SRSD01000004.1"/>
</dbReference>
<dbReference type="EC" id="2.4.2.52" evidence="2"/>
<keyword evidence="6" id="KW-1133">Transmembrane helix</keyword>
<dbReference type="GO" id="GO:0051191">
    <property type="term" value="P:prosthetic group biosynthetic process"/>
    <property type="evidence" value="ECO:0007669"/>
    <property type="project" value="TreeGrafter"/>
</dbReference>
<keyword evidence="3" id="KW-0808">Transferase</keyword>
<dbReference type="EMBL" id="SRSD01000004">
    <property type="protein sequence ID" value="KAA0892206.1"/>
    <property type="molecule type" value="Genomic_DNA"/>
</dbReference>
<dbReference type="Gene3D" id="1.10.4200.10">
    <property type="entry name" value="Triphosphoribosyl-dephospho-CoA protein"/>
    <property type="match status" value="2"/>
</dbReference>